<keyword evidence="3" id="KW-0862">Zinc</keyword>
<keyword evidence="2" id="KW-0863">Zinc-finger</keyword>
<dbReference type="EMBL" id="CAWUPB010000850">
    <property type="protein sequence ID" value="CAK7325687.1"/>
    <property type="molecule type" value="Genomic_DNA"/>
</dbReference>
<accession>A0AAV1QYN9</accession>
<dbReference type="PANTHER" id="PTHR42647:SF50">
    <property type="entry name" value="BOI-RELATED E3 UBIQUITIN-PROTEIN LIGASE 1-LIKE ISOFORM X1"/>
    <property type="match status" value="1"/>
</dbReference>
<protein>
    <submittedName>
        <fullName evidence="4">Uncharacterized protein</fullName>
    </submittedName>
</protein>
<reference evidence="4 5" key="1">
    <citation type="submission" date="2024-01" db="EMBL/GenBank/DDBJ databases">
        <authorList>
            <person name="Waweru B."/>
        </authorList>
    </citation>
    <scope>NUCLEOTIDE SEQUENCE [LARGE SCALE GENOMIC DNA]</scope>
</reference>
<dbReference type="GO" id="GO:0004842">
    <property type="term" value="F:ubiquitin-protein transferase activity"/>
    <property type="evidence" value="ECO:0007669"/>
    <property type="project" value="TreeGrafter"/>
</dbReference>
<dbReference type="Proteomes" id="UP001314170">
    <property type="component" value="Unassembled WGS sequence"/>
</dbReference>
<dbReference type="AlphaFoldDB" id="A0AAV1QYN9"/>
<comment type="caution">
    <text evidence="4">The sequence shown here is derived from an EMBL/GenBank/DDBJ whole genome shotgun (WGS) entry which is preliminary data.</text>
</comment>
<name>A0AAV1QYN9_9ROSI</name>
<evidence type="ECO:0000313" key="5">
    <source>
        <dbReference type="Proteomes" id="UP001314170"/>
    </source>
</evidence>
<evidence type="ECO:0000256" key="3">
    <source>
        <dbReference type="ARBA" id="ARBA00022833"/>
    </source>
</evidence>
<keyword evidence="5" id="KW-1185">Reference proteome</keyword>
<evidence type="ECO:0000256" key="2">
    <source>
        <dbReference type="ARBA" id="ARBA00022771"/>
    </source>
</evidence>
<evidence type="ECO:0000256" key="1">
    <source>
        <dbReference type="ARBA" id="ARBA00022723"/>
    </source>
</evidence>
<dbReference type="GO" id="GO:0008270">
    <property type="term" value="F:zinc ion binding"/>
    <property type="evidence" value="ECO:0007669"/>
    <property type="project" value="UniProtKB-KW"/>
</dbReference>
<proteinExistence type="predicted"/>
<gene>
    <name evidence="4" type="ORF">DCAF_LOCUS3374</name>
</gene>
<sequence length="109" mass="12059">MEVQSWHSRAKYNEFVVNALKINLKQVMAQGALHGKEGYGDNEADIATSYANQNHICLVDGSANSVSLKKQMTCIACKINEASAIGPAIDAKLLIRMQFHVAYRHEILL</sequence>
<dbReference type="PANTHER" id="PTHR42647">
    <property type="entry name" value="SBP (S-RIBONUCLEASE BINDING PROTEIN) FAMILY PROTEIN"/>
    <property type="match status" value="1"/>
</dbReference>
<organism evidence="4 5">
    <name type="scientific">Dovyalis caffra</name>
    <dbReference type="NCBI Taxonomy" id="77055"/>
    <lineage>
        <taxon>Eukaryota</taxon>
        <taxon>Viridiplantae</taxon>
        <taxon>Streptophyta</taxon>
        <taxon>Embryophyta</taxon>
        <taxon>Tracheophyta</taxon>
        <taxon>Spermatophyta</taxon>
        <taxon>Magnoliopsida</taxon>
        <taxon>eudicotyledons</taxon>
        <taxon>Gunneridae</taxon>
        <taxon>Pentapetalae</taxon>
        <taxon>rosids</taxon>
        <taxon>fabids</taxon>
        <taxon>Malpighiales</taxon>
        <taxon>Salicaceae</taxon>
        <taxon>Flacourtieae</taxon>
        <taxon>Dovyalis</taxon>
    </lineage>
</organism>
<evidence type="ECO:0000313" key="4">
    <source>
        <dbReference type="EMBL" id="CAK7325687.1"/>
    </source>
</evidence>
<keyword evidence="1" id="KW-0479">Metal-binding</keyword>